<dbReference type="GO" id="GO:0005759">
    <property type="term" value="C:mitochondrial matrix"/>
    <property type="evidence" value="ECO:0007669"/>
    <property type="project" value="UniProtKB-SubCell"/>
</dbReference>
<sequence length="714" mass="81836">MSSLFSCFGKKSKAKRGNREPKDRKKDARHKDQTPAPIEDERKPPVEETEPDRAQLNGDVHKEEVEVFPPEPEEPSSPLIKELETKLQERRDKNKTGDENNTGVTAQKDKANEDTADTGKTATKPPQQKPIIVVTPERKSAPIVVEKQTESGATEGQVEKLRSEIAQLRTENIKLREKASENDELKKIESDKSELEQKIRSLEDSYQQLQTQEQETSKAYKELKKAVSQEGNRLNDEVRVRLGLAIKERQDILTSFEEISKMCCSLATKLDNVESSKQSAKDDIVPRVEILDESQKLMNKDVTTLRHHLDELELRIIRLEVDKDDVEVLNSGEIAAFEDMKKENSALLAKIKKLEVELEGKKANLLRVENEKALMSSQLSVLMTEVENLKRKMDELSVAHGEKEAELENSLRKQSTLNEEIKVQGIKVQTMTSLVKEKEEVCNKTEKKLREAKKLNEELMKRLHEQEKKQHASSPVKVNGASPPAYPIAEDMDRLRKISERFAVELYGGLWREAFEKLTTVFKREEKKSLQILMDFCTEAYLHCRRTARQQLDSVYSLLTNPSIAHGRNSISRRSPSSKQSTPENIPPSLRHQIVQFRKDPSRDFLDSLYDDFLSVLDFQKSRHLRSFHMKEVKDIAPYITKCLAISWEMVVQDPPMYLQFKVRHGTPVDREKYSFYTTEGEVVDYLVWPAVLREENGAVLHKGTVQAISSRPG</sequence>
<evidence type="ECO:0000313" key="17">
    <source>
        <dbReference type="RefSeq" id="XP_022325593.1"/>
    </source>
</evidence>
<evidence type="ECO:0000256" key="3">
    <source>
        <dbReference type="ARBA" id="ARBA00004496"/>
    </source>
</evidence>
<name>A0A8B8DC39_CRAVI</name>
<feature type="region of interest" description="Disordered" evidence="14">
    <location>
        <begin position="1"/>
        <end position="158"/>
    </location>
</feature>
<keyword evidence="8 13" id="KW-0175">Coiled coil</keyword>
<keyword evidence="11" id="KW-0472">Membrane</keyword>
<evidence type="ECO:0000256" key="10">
    <source>
        <dbReference type="ARBA" id="ARBA00023128"/>
    </source>
</evidence>
<feature type="coiled-coil region" evidence="13">
    <location>
        <begin position="302"/>
        <end position="406"/>
    </location>
</feature>
<feature type="region of interest" description="Disordered" evidence="14">
    <location>
        <begin position="464"/>
        <end position="485"/>
    </location>
</feature>
<feature type="compositionally biased region" description="Basic and acidic residues" evidence="14">
    <location>
        <begin position="17"/>
        <end position="46"/>
    </location>
</feature>
<proteinExistence type="inferred from homology"/>
<reference evidence="17" key="1">
    <citation type="submission" date="2025-08" db="UniProtKB">
        <authorList>
            <consortium name="RefSeq"/>
        </authorList>
    </citation>
    <scope>IDENTIFICATION</scope>
    <source>
        <tissue evidence="17">Whole sample</tissue>
    </source>
</reference>
<evidence type="ECO:0000256" key="7">
    <source>
        <dbReference type="ARBA" id="ARBA00022787"/>
    </source>
</evidence>
<evidence type="ECO:0000256" key="11">
    <source>
        <dbReference type="ARBA" id="ARBA00023136"/>
    </source>
</evidence>
<dbReference type="GO" id="GO:0035694">
    <property type="term" value="P:mitochondrial protein catabolic process"/>
    <property type="evidence" value="ECO:0007669"/>
    <property type="project" value="InterPro"/>
</dbReference>
<evidence type="ECO:0000256" key="5">
    <source>
        <dbReference type="ARBA" id="ARBA00019863"/>
    </source>
</evidence>
<dbReference type="PANTHER" id="PTHR21771:SF0">
    <property type="entry name" value="MITOCHONDRIA-EATING PROTEIN"/>
    <property type="match status" value="1"/>
</dbReference>
<evidence type="ECO:0000259" key="15">
    <source>
        <dbReference type="Pfam" id="PF16026"/>
    </source>
</evidence>
<evidence type="ECO:0000256" key="1">
    <source>
        <dbReference type="ARBA" id="ARBA00004294"/>
    </source>
</evidence>
<dbReference type="AlphaFoldDB" id="A0A8B8DC39"/>
<accession>A0A8B8DC39</accession>
<dbReference type="GO" id="GO:0008289">
    <property type="term" value="F:lipid binding"/>
    <property type="evidence" value="ECO:0007669"/>
    <property type="project" value="UniProtKB-KW"/>
</dbReference>
<dbReference type="GO" id="GO:0035695">
    <property type="term" value="P:mitophagy by internal vacuole formation"/>
    <property type="evidence" value="ECO:0007669"/>
    <property type="project" value="TreeGrafter"/>
</dbReference>
<evidence type="ECO:0000256" key="13">
    <source>
        <dbReference type="SAM" id="Coils"/>
    </source>
</evidence>
<gene>
    <name evidence="17" type="primary">LOC111125769</name>
</gene>
<keyword evidence="7" id="KW-1000">Mitochondrion outer membrane</keyword>
<feature type="compositionally biased region" description="Basic and acidic residues" evidence="14">
    <location>
        <begin position="81"/>
        <end position="98"/>
    </location>
</feature>
<dbReference type="GO" id="GO:0005741">
    <property type="term" value="C:mitochondrial outer membrane"/>
    <property type="evidence" value="ECO:0007669"/>
    <property type="project" value="UniProtKB-SubCell"/>
</dbReference>
<evidence type="ECO:0000313" key="16">
    <source>
        <dbReference type="Proteomes" id="UP000694844"/>
    </source>
</evidence>
<organism evidence="16 17">
    <name type="scientific">Crassostrea virginica</name>
    <name type="common">Eastern oyster</name>
    <dbReference type="NCBI Taxonomy" id="6565"/>
    <lineage>
        <taxon>Eukaryota</taxon>
        <taxon>Metazoa</taxon>
        <taxon>Spiralia</taxon>
        <taxon>Lophotrochozoa</taxon>
        <taxon>Mollusca</taxon>
        <taxon>Bivalvia</taxon>
        <taxon>Autobranchia</taxon>
        <taxon>Pteriomorphia</taxon>
        <taxon>Ostreida</taxon>
        <taxon>Ostreoidea</taxon>
        <taxon>Ostreidae</taxon>
        <taxon>Crassostrea</taxon>
    </lineage>
</organism>
<dbReference type="GeneID" id="111125769"/>
<feature type="domain" description="Mitochondria-eating protein C-terminal" evidence="15">
    <location>
        <begin position="496"/>
        <end position="707"/>
    </location>
</feature>
<evidence type="ECO:0000256" key="4">
    <source>
        <dbReference type="ARBA" id="ARBA00008233"/>
    </source>
</evidence>
<evidence type="ECO:0000256" key="2">
    <source>
        <dbReference type="ARBA" id="ARBA00004305"/>
    </source>
</evidence>
<keyword evidence="16" id="KW-1185">Reference proteome</keyword>
<evidence type="ECO:0000256" key="8">
    <source>
        <dbReference type="ARBA" id="ARBA00023054"/>
    </source>
</evidence>
<feature type="region of interest" description="Disordered" evidence="14">
    <location>
        <begin position="567"/>
        <end position="587"/>
    </location>
</feature>
<dbReference type="InterPro" id="IPR031981">
    <property type="entry name" value="MIEAP_C"/>
</dbReference>
<dbReference type="PANTHER" id="PTHR21771">
    <property type="entry name" value="MITOCHONDRIA-EATING PROTEIN-RELATED"/>
    <property type="match status" value="1"/>
</dbReference>
<keyword evidence="6" id="KW-0963">Cytoplasm</keyword>
<dbReference type="KEGG" id="cvn:111125769"/>
<dbReference type="Pfam" id="PF16026">
    <property type="entry name" value="MIEAP"/>
    <property type="match status" value="1"/>
</dbReference>
<feature type="compositionally biased region" description="Low complexity" evidence="14">
    <location>
        <begin position="568"/>
        <end position="581"/>
    </location>
</feature>
<protein>
    <recommendedName>
        <fullName evidence="5">Mitochondria-eating protein</fullName>
    </recommendedName>
    <alternativeName>
        <fullName evidence="12">Spermatogenesis-associated protein 18</fullName>
    </alternativeName>
</protein>
<evidence type="ECO:0000256" key="14">
    <source>
        <dbReference type="SAM" id="MobiDB-lite"/>
    </source>
</evidence>
<evidence type="ECO:0000256" key="9">
    <source>
        <dbReference type="ARBA" id="ARBA00023121"/>
    </source>
</evidence>
<keyword evidence="9" id="KW-0446">Lipid-binding</keyword>
<evidence type="ECO:0000256" key="12">
    <source>
        <dbReference type="ARBA" id="ARBA00032687"/>
    </source>
</evidence>
<dbReference type="Proteomes" id="UP000694844">
    <property type="component" value="Chromosome 3"/>
</dbReference>
<evidence type="ECO:0000256" key="6">
    <source>
        <dbReference type="ARBA" id="ARBA00022490"/>
    </source>
</evidence>
<dbReference type="InterPro" id="IPR026169">
    <property type="entry name" value="MIEAP"/>
</dbReference>
<dbReference type="RefSeq" id="XP_022325593.1">
    <property type="nucleotide sequence ID" value="XM_022469885.1"/>
</dbReference>
<dbReference type="OrthoDB" id="6106224at2759"/>
<comment type="subcellular location">
    <subcellularLocation>
        <location evidence="3">Cytoplasm</location>
    </subcellularLocation>
    <subcellularLocation>
        <location evidence="2">Mitochondrion matrix</location>
    </subcellularLocation>
    <subcellularLocation>
        <location evidence="1">Mitochondrion outer membrane</location>
    </subcellularLocation>
</comment>
<keyword evidence="10" id="KW-0496">Mitochondrion</keyword>
<comment type="similarity">
    <text evidence="4">Belongs to the MIEAP family.</text>
</comment>